<dbReference type="InterPro" id="IPR013118">
    <property type="entry name" value="Mannitol_DH_C"/>
</dbReference>
<evidence type="ECO:0000256" key="1">
    <source>
        <dbReference type="ARBA" id="ARBA00023002"/>
    </source>
</evidence>
<dbReference type="Proteomes" id="UP001597299">
    <property type="component" value="Unassembled WGS sequence"/>
</dbReference>
<keyword evidence="2" id="KW-0520">NAD</keyword>
<dbReference type="InterPro" id="IPR008927">
    <property type="entry name" value="6-PGluconate_DH-like_C_sf"/>
</dbReference>
<dbReference type="PANTHER" id="PTHR43362">
    <property type="entry name" value="MANNITOL DEHYDROGENASE DSF1-RELATED"/>
    <property type="match status" value="1"/>
</dbReference>
<proteinExistence type="predicted"/>
<dbReference type="EMBL" id="JBHUHD010000001">
    <property type="protein sequence ID" value="MFD2141241.1"/>
    <property type="molecule type" value="Genomic_DNA"/>
</dbReference>
<dbReference type="InterPro" id="IPR023027">
    <property type="entry name" value="Mannitol_DH_CS"/>
</dbReference>
<dbReference type="PANTHER" id="PTHR43362:SF1">
    <property type="entry name" value="MANNITOL DEHYDROGENASE 2-RELATED"/>
    <property type="match status" value="1"/>
</dbReference>
<keyword evidence="1 5" id="KW-0560">Oxidoreductase</keyword>
<protein>
    <submittedName>
        <fullName evidence="5">Mannitol dehydrogenase family protein</fullName>
        <ecNumber evidence="5">1.1.1.-</ecNumber>
    </submittedName>
</protein>
<dbReference type="Gene3D" id="3.40.50.720">
    <property type="entry name" value="NAD(P)-binding Rossmann-like Domain"/>
    <property type="match status" value="1"/>
</dbReference>
<feature type="domain" description="Mannitol dehydrogenase C-terminal" evidence="4">
    <location>
        <begin position="290"/>
        <end position="480"/>
    </location>
</feature>
<accession>A0ABW4YY09</accession>
<organism evidence="5 6">
    <name type="scientific">Ancylobacter oerskovii</name>
    <dbReference type="NCBI Taxonomy" id="459519"/>
    <lineage>
        <taxon>Bacteria</taxon>
        <taxon>Pseudomonadati</taxon>
        <taxon>Pseudomonadota</taxon>
        <taxon>Alphaproteobacteria</taxon>
        <taxon>Hyphomicrobiales</taxon>
        <taxon>Xanthobacteraceae</taxon>
        <taxon>Ancylobacter</taxon>
    </lineage>
</organism>
<evidence type="ECO:0000313" key="6">
    <source>
        <dbReference type="Proteomes" id="UP001597299"/>
    </source>
</evidence>
<gene>
    <name evidence="5" type="ORF">ACFSNC_12560</name>
</gene>
<dbReference type="InterPro" id="IPR000669">
    <property type="entry name" value="Mannitol_DH"/>
</dbReference>
<evidence type="ECO:0000259" key="3">
    <source>
        <dbReference type="Pfam" id="PF01232"/>
    </source>
</evidence>
<dbReference type="PRINTS" id="PR00084">
    <property type="entry name" value="MTLDHDRGNASE"/>
</dbReference>
<evidence type="ECO:0000259" key="4">
    <source>
        <dbReference type="Pfam" id="PF08125"/>
    </source>
</evidence>
<keyword evidence="6" id="KW-1185">Reference proteome</keyword>
<dbReference type="PROSITE" id="PS00974">
    <property type="entry name" value="MANNITOL_DHGENASE"/>
    <property type="match status" value="1"/>
</dbReference>
<dbReference type="SUPFAM" id="SSF48179">
    <property type="entry name" value="6-phosphogluconate dehydrogenase C-terminal domain-like"/>
    <property type="match status" value="1"/>
</dbReference>
<reference evidence="6" key="1">
    <citation type="journal article" date="2019" name="Int. J. Syst. Evol. Microbiol.">
        <title>The Global Catalogue of Microorganisms (GCM) 10K type strain sequencing project: providing services to taxonomists for standard genome sequencing and annotation.</title>
        <authorList>
            <consortium name="The Broad Institute Genomics Platform"/>
            <consortium name="The Broad Institute Genome Sequencing Center for Infectious Disease"/>
            <person name="Wu L."/>
            <person name="Ma J."/>
        </authorList>
    </citation>
    <scope>NUCLEOTIDE SEQUENCE [LARGE SCALE GENOMIC DNA]</scope>
    <source>
        <strain evidence="6">CCM 7435</strain>
    </source>
</reference>
<dbReference type="InterPro" id="IPR050988">
    <property type="entry name" value="Mannitol_DH/Oxidoreductase"/>
</dbReference>
<dbReference type="InterPro" id="IPR013131">
    <property type="entry name" value="Mannitol_DH_N"/>
</dbReference>
<name>A0ABW4YY09_9HYPH</name>
<dbReference type="Pfam" id="PF01232">
    <property type="entry name" value="Mannitol_dh"/>
    <property type="match status" value="1"/>
</dbReference>
<comment type="caution">
    <text evidence="5">The sequence shown here is derived from an EMBL/GenBank/DDBJ whole genome shotgun (WGS) entry which is preliminary data.</text>
</comment>
<dbReference type="InterPro" id="IPR036291">
    <property type="entry name" value="NAD(P)-bd_dom_sf"/>
</dbReference>
<dbReference type="GO" id="GO:0016491">
    <property type="term" value="F:oxidoreductase activity"/>
    <property type="evidence" value="ECO:0007669"/>
    <property type="project" value="UniProtKB-KW"/>
</dbReference>
<sequence length="500" mass="52877">MTDTTSSFERLDRRSLPRVRARLPGFDPARVGTGIVHIGLGAFVRAHVAAFNDEAMEASGDLSWGLTGVSLRSPDQKARLEPQDGLYTAVERGPGGSHARIIGSLTAAIHAPSEGERLAALLADPATRIVSLTITEKGYCHDPATGHLRADHPEIRADLAAGSRPATAPGLIVAALAARRAAGLAPFTVLCCDNLPGNGHVTRRVVTEYAALKGEALAVWIEREVAFPSTMVDRIVPAVTPEGIAATAELIGLRDEAPVLHEPFRQWVIEDNFPSGRPRWDLAGAQMTTDVEPFELMKLRMLNGTHSAMAYLGTLAGVETVSAAIADPDIGAFVEALWREEIIPTVPPPPGADLAAYAAQLRARYENPGVRHLTAQIAMDGSQKLPQRILAPIRDRMAAGQGIERLALVVAAFLRHARGTSDAGAPLRVSDPLAPLLASAAAPATDAAGYVRRAVAIEPIFGTLGANPTFTAAVTDAYVRLSTHGTRATLRGLAHATPTR</sequence>
<evidence type="ECO:0000256" key="2">
    <source>
        <dbReference type="ARBA" id="ARBA00023027"/>
    </source>
</evidence>
<evidence type="ECO:0000313" key="5">
    <source>
        <dbReference type="EMBL" id="MFD2141241.1"/>
    </source>
</evidence>
<dbReference type="Gene3D" id="1.10.1040.10">
    <property type="entry name" value="N-(1-d-carboxylethyl)-l-norvaline Dehydrogenase, domain 2"/>
    <property type="match status" value="1"/>
</dbReference>
<dbReference type="EC" id="1.1.1.-" evidence="5"/>
<dbReference type="SUPFAM" id="SSF51735">
    <property type="entry name" value="NAD(P)-binding Rossmann-fold domains"/>
    <property type="match status" value="1"/>
</dbReference>
<dbReference type="Pfam" id="PF08125">
    <property type="entry name" value="Mannitol_dh_C"/>
    <property type="match status" value="1"/>
</dbReference>
<feature type="domain" description="Mannitol dehydrogenase N-terminal" evidence="3">
    <location>
        <begin position="34"/>
        <end position="281"/>
    </location>
</feature>
<dbReference type="RefSeq" id="WP_213350244.1">
    <property type="nucleotide sequence ID" value="NZ_JAHBGB010000002.1"/>
</dbReference>
<dbReference type="InterPro" id="IPR013328">
    <property type="entry name" value="6PGD_dom2"/>
</dbReference>